<dbReference type="CDD" id="cd03887">
    <property type="entry name" value="M20_Acy1L2"/>
    <property type="match status" value="1"/>
</dbReference>
<dbReference type="GO" id="GO:0016805">
    <property type="term" value="F:dipeptidase activity"/>
    <property type="evidence" value="ECO:0007669"/>
    <property type="project" value="InterPro"/>
</dbReference>
<dbReference type="Gene3D" id="3.30.70.360">
    <property type="match status" value="1"/>
</dbReference>
<dbReference type="GO" id="GO:0046657">
    <property type="term" value="P:folic acid catabolic process"/>
    <property type="evidence" value="ECO:0007669"/>
    <property type="project" value="TreeGrafter"/>
</dbReference>
<dbReference type="SUPFAM" id="SSF55031">
    <property type="entry name" value="Bacterial exopeptidase dimerisation domain"/>
    <property type="match status" value="1"/>
</dbReference>
<gene>
    <name evidence="3" type="ORF">KHB02_15710</name>
</gene>
<feature type="domain" description="Peptidase M20 dimerisation" evidence="2">
    <location>
        <begin position="182"/>
        <end position="265"/>
    </location>
</feature>
<dbReference type="AlphaFoldDB" id="A0A942SZS8"/>
<dbReference type="NCBIfam" id="TIGR01891">
    <property type="entry name" value="amidohydrolases"/>
    <property type="match status" value="1"/>
</dbReference>
<dbReference type="InterPro" id="IPR002933">
    <property type="entry name" value="Peptidase_M20"/>
</dbReference>
<dbReference type="Pfam" id="PF01546">
    <property type="entry name" value="Peptidase_M20"/>
    <property type="match status" value="1"/>
</dbReference>
<dbReference type="PANTHER" id="PTHR30575:SF0">
    <property type="entry name" value="XAA-ARG DIPEPTIDASE"/>
    <property type="match status" value="1"/>
</dbReference>
<accession>A0A942SZS8</accession>
<dbReference type="InterPro" id="IPR017439">
    <property type="entry name" value="Amidohydrolase"/>
</dbReference>
<dbReference type="Pfam" id="PF07687">
    <property type="entry name" value="M20_dimer"/>
    <property type="match status" value="1"/>
</dbReference>
<evidence type="ECO:0000259" key="2">
    <source>
        <dbReference type="Pfam" id="PF07687"/>
    </source>
</evidence>
<name>A0A942SZS8_9BACI</name>
<dbReference type="GO" id="GO:0005737">
    <property type="term" value="C:cytoplasm"/>
    <property type="evidence" value="ECO:0007669"/>
    <property type="project" value="TreeGrafter"/>
</dbReference>
<sequence length="412" mass="41887">MTDTATTTTATTTDLGTRVEEAVRARAERLLAISRAIHADPETAFEEHRAAALLADEAERAGFVVERGAYGLPTAFEAVHGSGPFRVVVCAEYDALPGIGHACGHNVIATAGLGAALALAEVADEAGLTVVLLGTPAEEHGGGKAILLERGAWEGATISLMAHGSAAAEDVACSLVGTQAVDRFDVTFTGRVAHAAAAPHRAVNAGDAATLALTAIGLLRQQLADGIRVAAYVEHGGDATNIVPGETLVRAEVRAHELPTMLDAERRVLACFEGAAVATGCTWTHERAEPRYDELRQDPTLAALWDDALRGLGRTVAGDLVQTGGSTDMGNVSQVVPSIHPMIALLGAEGVPHTPTFAADAGGPAGDVAAIDAAIGLARTVVAAATGPAAAGFLHAARTRGAGATTLARGDD</sequence>
<comment type="caution">
    <text evidence="3">The sequence shown here is derived from an EMBL/GenBank/DDBJ whole genome shotgun (WGS) entry which is preliminary data.</text>
</comment>
<dbReference type="InterPro" id="IPR011650">
    <property type="entry name" value="Peptidase_M20_dimer"/>
</dbReference>
<dbReference type="SUPFAM" id="SSF53187">
    <property type="entry name" value="Zn-dependent exopeptidases"/>
    <property type="match status" value="1"/>
</dbReference>
<dbReference type="InterPro" id="IPR036264">
    <property type="entry name" value="Bact_exopeptidase_dim_dom"/>
</dbReference>
<reference evidence="3" key="1">
    <citation type="submission" date="2021-05" db="EMBL/GenBank/DDBJ databases">
        <title>Novel Bacillus species.</title>
        <authorList>
            <person name="Liu G."/>
        </authorList>
    </citation>
    <scope>NUCLEOTIDE SEQUENCE</scope>
    <source>
        <strain evidence="3">FJAT-50051</strain>
    </source>
</reference>
<dbReference type="FunFam" id="3.30.70.360:FF:000004">
    <property type="entry name" value="Peptidase M20 domain-containing protein 2"/>
    <property type="match status" value="1"/>
</dbReference>
<protein>
    <recommendedName>
        <fullName evidence="1">Peptidase M20 domain-containing protein 2</fullName>
    </recommendedName>
</protein>
<dbReference type="Gene3D" id="3.40.630.10">
    <property type="entry name" value="Zn peptidases"/>
    <property type="match status" value="1"/>
</dbReference>
<dbReference type="InterPro" id="IPR052030">
    <property type="entry name" value="Peptidase_M20/M20A_hydrolases"/>
</dbReference>
<dbReference type="PIRSF" id="PIRSF037226">
    <property type="entry name" value="Amidohydrolase_ACY1L2_prd"/>
    <property type="match status" value="1"/>
</dbReference>
<proteinExistence type="inferred from homology"/>
<dbReference type="PANTHER" id="PTHR30575">
    <property type="entry name" value="PEPTIDASE M20"/>
    <property type="match status" value="1"/>
</dbReference>
<dbReference type="GO" id="GO:0071713">
    <property type="term" value="F:para-aminobenzoyl-glutamate hydrolase activity"/>
    <property type="evidence" value="ECO:0007669"/>
    <property type="project" value="TreeGrafter"/>
</dbReference>
<comment type="similarity">
    <text evidence="1">Belongs to the peptidase M20A family.</text>
</comment>
<dbReference type="EMBL" id="JAGYPE010000002">
    <property type="protein sequence ID" value="MBS4182840.1"/>
    <property type="molecule type" value="Genomic_DNA"/>
</dbReference>
<dbReference type="InterPro" id="IPR017144">
    <property type="entry name" value="Xaa-Arg_dipeptidase"/>
</dbReference>
<evidence type="ECO:0000256" key="1">
    <source>
        <dbReference type="PIRNR" id="PIRNR037226"/>
    </source>
</evidence>
<evidence type="ECO:0000313" key="3">
    <source>
        <dbReference type="EMBL" id="MBS4182840.1"/>
    </source>
</evidence>
<organism evidence="3">
    <name type="scientific">Neobacillus citreus</name>
    <dbReference type="NCBI Taxonomy" id="2833578"/>
    <lineage>
        <taxon>Bacteria</taxon>
        <taxon>Bacillati</taxon>
        <taxon>Bacillota</taxon>
        <taxon>Bacilli</taxon>
        <taxon>Bacillales</taxon>
        <taxon>Bacillaceae</taxon>
        <taxon>Neobacillus</taxon>
    </lineage>
</organism>